<proteinExistence type="predicted"/>
<sequence>MTRLSSTESMTEDGYWQEECHGFYSDHIINQHYSKTDRLRLSNKFVAAVRLVVGYFPSFPQAKCKCGTVFPESLPGRHSLTKITFLTQVLPRCSKTSLTNRSSHSSPLS</sequence>
<dbReference type="AlphaFoldDB" id="A0A4Y2D7Z3"/>
<name>A0A4Y2D7Z3_ARAVE</name>
<accession>A0A4Y2D7Z3</accession>
<organism evidence="1 2">
    <name type="scientific">Araneus ventricosus</name>
    <name type="common">Orbweaver spider</name>
    <name type="synonym">Epeira ventricosa</name>
    <dbReference type="NCBI Taxonomy" id="182803"/>
    <lineage>
        <taxon>Eukaryota</taxon>
        <taxon>Metazoa</taxon>
        <taxon>Ecdysozoa</taxon>
        <taxon>Arthropoda</taxon>
        <taxon>Chelicerata</taxon>
        <taxon>Arachnida</taxon>
        <taxon>Araneae</taxon>
        <taxon>Araneomorphae</taxon>
        <taxon>Entelegynae</taxon>
        <taxon>Araneoidea</taxon>
        <taxon>Araneidae</taxon>
        <taxon>Araneus</taxon>
    </lineage>
</organism>
<evidence type="ECO:0000313" key="2">
    <source>
        <dbReference type="Proteomes" id="UP000499080"/>
    </source>
</evidence>
<comment type="caution">
    <text evidence="1">The sequence shown here is derived from an EMBL/GenBank/DDBJ whole genome shotgun (WGS) entry which is preliminary data.</text>
</comment>
<reference evidence="1 2" key="1">
    <citation type="journal article" date="2019" name="Sci. Rep.">
        <title>Orb-weaving spider Araneus ventricosus genome elucidates the spidroin gene catalogue.</title>
        <authorList>
            <person name="Kono N."/>
            <person name="Nakamura H."/>
            <person name="Ohtoshi R."/>
            <person name="Moran D.A.P."/>
            <person name="Shinohara A."/>
            <person name="Yoshida Y."/>
            <person name="Fujiwara M."/>
            <person name="Mori M."/>
            <person name="Tomita M."/>
            <person name="Arakawa K."/>
        </authorList>
    </citation>
    <scope>NUCLEOTIDE SEQUENCE [LARGE SCALE GENOMIC DNA]</scope>
</reference>
<gene>
    <name evidence="1" type="ORF">AVEN_21013_1</name>
</gene>
<protein>
    <submittedName>
        <fullName evidence="1">Uncharacterized protein</fullName>
    </submittedName>
</protein>
<evidence type="ECO:0000313" key="1">
    <source>
        <dbReference type="EMBL" id="GBM12206.1"/>
    </source>
</evidence>
<dbReference type="Proteomes" id="UP000499080">
    <property type="component" value="Unassembled WGS sequence"/>
</dbReference>
<dbReference type="EMBL" id="BGPR01000310">
    <property type="protein sequence ID" value="GBM12206.1"/>
    <property type="molecule type" value="Genomic_DNA"/>
</dbReference>
<keyword evidence="2" id="KW-1185">Reference proteome</keyword>